<proteinExistence type="predicted"/>
<evidence type="ECO:0000313" key="1">
    <source>
        <dbReference type="EMBL" id="CAA2614198.1"/>
    </source>
</evidence>
<protein>
    <submittedName>
        <fullName evidence="2">Uncharacterized protein</fullName>
    </submittedName>
</protein>
<reference evidence="2" key="1">
    <citation type="submission" date="2020-02" db="EMBL/GenBank/DDBJ databases">
        <authorList>
            <person name="Scholz U."/>
            <person name="Mascher M."/>
            <person name="Fiebig A."/>
        </authorList>
    </citation>
    <scope>NUCLEOTIDE SEQUENCE</scope>
</reference>
<dbReference type="AlphaFoldDB" id="A0A7I8JX75"/>
<dbReference type="EMBL" id="LR746264">
    <property type="protein sequence ID" value="CAA7388451.1"/>
    <property type="molecule type" value="Genomic_DNA"/>
</dbReference>
<dbReference type="EMBL" id="LR743588">
    <property type="protein sequence ID" value="CAA2614198.1"/>
    <property type="molecule type" value="Genomic_DNA"/>
</dbReference>
<organism evidence="2 3">
    <name type="scientific">Spirodela intermedia</name>
    <name type="common">Intermediate duckweed</name>
    <dbReference type="NCBI Taxonomy" id="51605"/>
    <lineage>
        <taxon>Eukaryota</taxon>
        <taxon>Viridiplantae</taxon>
        <taxon>Streptophyta</taxon>
        <taxon>Embryophyta</taxon>
        <taxon>Tracheophyta</taxon>
        <taxon>Spermatophyta</taxon>
        <taxon>Magnoliopsida</taxon>
        <taxon>Liliopsida</taxon>
        <taxon>Araceae</taxon>
        <taxon>Lemnoideae</taxon>
        <taxon>Spirodela</taxon>
    </lineage>
</organism>
<name>A0A7I8JX75_SPIIN</name>
<sequence length="20" mass="2306">MQMLVHGFTLFLYSSPSYSP</sequence>
<accession>A0A7I8JX75</accession>
<evidence type="ECO:0000313" key="3">
    <source>
        <dbReference type="Proteomes" id="UP000663760"/>
    </source>
</evidence>
<gene>
    <name evidence="1" type="ORF">SI7747_01000592</name>
    <name evidence="2" type="ORF">SI8410_01000677</name>
</gene>
<evidence type="ECO:0000313" key="2">
    <source>
        <dbReference type="EMBL" id="CAA7388451.1"/>
    </source>
</evidence>
<keyword evidence="3" id="KW-1185">Reference proteome</keyword>
<dbReference type="Proteomes" id="UP000663760">
    <property type="component" value="Chromosome 1"/>
</dbReference>